<name>A0ABU9C010_9BURK</name>
<keyword evidence="6" id="KW-0998">Cell outer membrane</keyword>
<feature type="signal peptide" evidence="7">
    <location>
        <begin position="1"/>
        <end position="25"/>
    </location>
</feature>
<evidence type="ECO:0000256" key="7">
    <source>
        <dbReference type="SAM" id="SignalP"/>
    </source>
</evidence>
<dbReference type="PROSITE" id="PS51257">
    <property type="entry name" value="PROKAR_LIPOPROTEIN"/>
    <property type="match status" value="1"/>
</dbReference>
<proteinExistence type="predicted"/>
<accession>A0ABU9C010</accession>
<keyword evidence="3" id="KW-0812">Transmembrane</keyword>
<gene>
    <name evidence="9" type="ORF">AACH00_02305</name>
</gene>
<protein>
    <submittedName>
        <fullName evidence="9">BamA/TamA family outer membrane protein</fullName>
    </submittedName>
</protein>
<dbReference type="Gene3D" id="3.10.20.310">
    <property type="entry name" value="membrane protein fhac"/>
    <property type="match status" value="2"/>
</dbReference>
<comment type="caution">
    <text evidence="9">The sequence shown here is derived from an EMBL/GenBank/DDBJ whole genome shotgun (WGS) entry which is preliminary data.</text>
</comment>
<keyword evidence="2" id="KW-1134">Transmembrane beta strand</keyword>
<evidence type="ECO:0000313" key="10">
    <source>
        <dbReference type="Proteomes" id="UP001379945"/>
    </source>
</evidence>
<evidence type="ECO:0000256" key="2">
    <source>
        <dbReference type="ARBA" id="ARBA00022452"/>
    </source>
</evidence>
<evidence type="ECO:0000259" key="8">
    <source>
        <dbReference type="Pfam" id="PF01103"/>
    </source>
</evidence>
<keyword evidence="5" id="KW-0472">Membrane</keyword>
<dbReference type="Pfam" id="PF01103">
    <property type="entry name" value="Omp85"/>
    <property type="match status" value="1"/>
</dbReference>
<dbReference type="Gene3D" id="2.40.160.50">
    <property type="entry name" value="membrane protein fhac: a member of the omp85/tpsb transporter family"/>
    <property type="match status" value="1"/>
</dbReference>
<organism evidence="9 10">
    <name type="scientific">Ideonella margarita</name>
    <dbReference type="NCBI Taxonomy" id="2984191"/>
    <lineage>
        <taxon>Bacteria</taxon>
        <taxon>Pseudomonadati</taxon>
        <taxon>Pseudomonadota</taxon>
        <taxon>Betaproteobacteria</taxon>
        <taxon>Burkholderiales</taxon>
        <taxon>Sphaerotilaceae</taxon>
        <taxon>Ideonella</taxon>
    </lineage>
</organism>
<keyword evidence="10" id="KW-1185">Reference proteome</keyword>
<dbReference type="Proteomes" id="UP001379945">
    <property type="component" value="Unassembled WGS sequence"/>
</dbReference>
<reference evidence="9 10" key="1">
    <citation type="submission" date="2024-04" db="EMBL/GenBank/DDBJ databases">
        <title>Novel species of the genus Ideonella isolated from streams.</title>
        <authorList>
            <person name="Lu H."/>
        </authorList>
    </citation>
    <scope>NUCLEOTIDE SEQUENCE [LARGE SCALE GENOMIC DNA]</scope>
    <source>
        <strain evidence="9 10">LYT19W</strain>
    </source>
</reference>
<evidence type="ECO:0000256" key="3">
    <source>
        <dbReference type="ARBA" id="ARBA00022692"/>
    </source>
</evidence>
<dbReference type="PANTHER" id="PTHR12815">
    <property type="entry name" value="SORTING AND ASSEMBLY MACHINERY SAMM50 PROTEIN FAMILY MEMBER"/>
    <property type="match status" value="1"/>
</dbReference>
<keyword evidence="4 7" id="KW-0732">Signal</keyword>
<sequence length="645" mass="69234">MSQRWWGRWLAGCAGLMLAGCASLGLDGPGNPDTAVSPAPTGVAAAPSAAASATAASSSASAPDAPRTDRRLVPTLKIDAPGDLQDLLERYLDLTRAMALPDAGSIGEAEWSRQISAAPAQARQLAQTLGYFSAQARIDAPDDQPTRLTLVVQPGPQSRVGRLTLEFQGELADLADASNAQAASLRNDAQADWPLPAGAPFTAAAWGDAKTALVGRLRANGYAAANWAGTGAQVDPETQQVRLFLVMDSGPLYRAGPIDIDGLAVHDADRVRGLAGFQPGDALTETLMLDYQERLQKTGLFDQVTVTLDPDTAQAGQAHVLVRLKEAPLQAATFAIGISTNTGPRATLEHSHRRLFDRALTARNKLEWGRDKQAWNGELSSHLSPQFERDLVGVSLERLYTDTDMVMSQRLRLGRSREAPTYERLTFTEVERARECGRDSGVLVDCADVTALSLQQHHVWRDLDNALLPTRGYSLSMQMGAGVARGTDSARGPFLRLYGRATGYWPLGQSWYSQARLELGGVLMRSDMQVPDSQRFRAGGDDSVRGYGWRTLAPINADGNTTGGKLLVTASAEIARPVSASLPSVWWAGFVDAGRAADDVQDLKPALGYGLGVRWRSPVGPLKLDWAWGRDLGKARLHLSVGIAF</sequence>
<dbReference type="InterPro" id="IPR039910">
    <property type="entry name" value="D15-like"/>
</dbReference>
<comment type="subcellular location">
    <subcellularLocation>
        <location evidence="1">Membrane</location>
    </subcellularLocation>
</comment>
<dbReference type="EMBL" id="JBBUTI010000001">
    <property type="protein sequence ID" value="MEK8045176.1"/>
    <property type="molecule type" value="Genomic_DNA"/>
</dbReference>
<dbReference type="RefSeq" id="WP_341397321.1">
    <property type="nucleotide sequence ID" value="NZ_JBBUTI010000001.1"/>
</dbReference>
<feature type="chain" id="PRO_5045806365" evidence="7">
    <location>
        <begin position="26"/>
        <end position="645"/>
    </location>
</feature>
<evidence type="ECO:0000313" key="9">
    <source>
        <dbReference type="EMBL" id="MEK8045176.1"/>
    </source>
</evidence>
<feature type="domain" description="Bacterial surface antigen (D15)" evidence="8">
    <location>
        <begin position="447"/>
        <end position="645"/>
    </location>
</feature>
<evidence type="ECO:0000256" key="6">
    <source>
        <dbReference type="ARBA" id="ARBA00023237"/>
    </source>
</evidence>
<dbReference type="PANTHER" id="PTHR12815:SF47">
    <property type="entry name" value="TRANSLOCATION AND ASSEMBLY MODULE SUBUNIT TAMA"/>
    <property type="match status" value="1"/>
</dbReference>
<dbReference type="InterPro" id="IPR000184">
    <property type="entry name" value="Bac_surfAg_D15"/>
</dbReference>
<evidence type="ECO:0000256" key="4">
    <source>
        <dbReference type="ARBA" id="ARBA00022729"/>
    </source>
</evidence>
<evidence type="ECO:0000256" key="5">
    <source>
        <dbReference type="ARBA" id="ARBA00023136"/>
    </source>
</evidence>
<evidence type="ECO:0000256" key="1">
    <source>
        <dbReference type="ARBA" id="ARBA00004370"/>
    </source>
</evidence>